<dbReference type="InterPro" id="IPR013921">
    <property type="entry name" value="Mediator_Med20"/>
</dbReference>
<dbReference type="GO" id="GO:0016592">
    <property type="term" value="C:mediator complex"/>
    <property type="evidence" value="ECO:0007669"/>
    <property type="project" value="InterPro"/>
</dbReference>
<comment type="function">
    <text evidence="4">Component of the Mediator complex, a coactivator involved in the regulated transcription of nearly all RNA polymerase II-dependent genes. Mediator functions as a bridge to convey information from gene-specific regulatory proteins to the basal RNA polymerase II transcription machinery. Mediator is recruited to promoters by direct interactions with regulatory proteins and serves as a scaffold for the assembly of a functional preinitiation complex with RNA polymerase II and the general transcription factors.</text>
</comment>
<evidence type="ECO:0000256" key="3">
    <source>
        <dbReference type="ARBA" id="ARBA00023242"/>
    </source>
</evidence>
<gene>
    <name evidence="4" type="primary">MED20</name>
    <name evidence="5" type="ORF">CC86DRAFT_146416</name>
</gene>
<evidence type="ECO:0000256" key="1">
    <source>
        <dbReference type="ARBA" id="ARBA00004123"/>
    </source>
</evidence>
<keyword evidence="3 4" id="KW-0539">Nucleus</keyword>
<dbReference type="GO" id="GO:0003712">
    <property type="term" value="F:transcription coregulator activity"/>
    <property type="evidence" value="ECO:0007669"/>
    <property type="project" value="InterPro"/>
</dbReference>
<keyword evidence="4" id="KW-0804">Transcription</keyword>
<sequence length="237" mass="26387">MKYCGLYLNIENKFPTAARQAAWSLQYRVFRNTIPPAQPNTDAEGKPQQVPHTLQHHLHLSSVHQDRTYICIQPPTGTSTVSAIPLSQQDAHASLVRHQFAALWQPRHVLALNEGTSYTIGQCTVQIGELRAIREGPQSGGTQSPGVVVCISTLVGEDSFDDGTDGASVPFEEDGDDDYNFVYAQTMVRECWNLVKEGLDLGRSEVREVMMAPEYVNGNREKDAAVRMWCETLRLRG</sequence>
<name>A0A6A6ZFH0_9PLEO</name>
<comment type="subunit">
    <text evidence="4">Component of the Mediator complex.</text>
</comment>
<dbReference type="EMBL" id="MU006245">
    <property type="protein sequence ID" value="KAF2819459.1"/>
    <property type="molecule type" value="Genomic_DNA"/>
</dbReference>
<evidence type="ECO:0000256" key="2">
    <source>
        <dbReference type="ARBA" id="ARBA00010743"/>
    </source>
</evidence>
<evidence type="ECO:0000256" key="4">
    <source>
        <dbReference type="RuleBase" id="RU364152"/>
    </source>
</evidence>
<comment type="subcellular location">
    <subcellularLocation>
        <location evidence="1 4">Nucleus</location>
    </subcellularLocation>
</comment>
<evidence type="ECO:0000313" key="5">
    <source>
        <dbReference type="EMBL" id="KAF2819459.1"/>
    </source>
</evidence>
<reference evidence="5" key="1">
    <citation type="journal article" date="2020" name="Stud. Mycol.">
        <title>101 Dothideomycetes genomes: a test case for predicting lifestyles and emergence of pathogens.</title>
        <authorList>
            <person name="Haridas S."/>
            <person name="Albert R."/>
            <person name="Binder M."/>
            <person name="Bloem J."/>
            <person name="Labutti K."/>
            <person name="Salamov A."/>
            <person name="Andreopoulos B."/>
            <person name="Baker S."/>
            <person name="Barry K."/>
            <person name="Bills G."/>
            <person name="Bluhm B."/>
            <person name="Cannon C."/>
            <person name="Castanera R."/>
            <person name="Culley D."/>
            <person name="Daum C."/>
            <person name="Ezra D."/>
            <person name="Gonzalez J."/>
            <person name="Henrissat B."/>
            <person name="Kuo A."/>
            <person name="Liang C."/>
            <person name="Lipzen A."/>
            <person name="Lutzoni F."/>
            <person name="Magnuson J."/>
            <person name="Mondo S."/>
            <person name="Nolan M."/>
            <person name="Ohm R."/>
            <person name="Pangilinan J."/>
            <person name="Park H.-J."/>
            <person name="Ramirez L."/>
            <person name="Alfaro M."/>
            <person name="Sun H."/>
            <person name="Tritt A."/>
            <person name="Yoshinaga Y."/>
            <person name="Zwiers L.-H."/>
            <person name="Turgeon B."/>
            <person name="Goodwin S."/>
            <person name="Spatafora J."/>
            <person name="Crous P."/>
            <person name="Grigoriev I."/>
        </authorList>
    </citation>
    <scope>NUCLEOTIDE SEQUENCE</scope>
    <source>
        <strain evidence="5">CBS 113818</strain>
    </source>
</reference>
<protein>
    <recommendedName>
        <fullName evidence="4">Mediator of RNA polymerase II transcription subunit 20</fullName>
    </recommendedName>
    <alternativeName>
        <fullName evidence="4">Mediator complex subunit 20</fullName>
    </alternativeName>
</protein>
<keyword evidence="4" id="KW-0805">Transcription regulation</keyword>
<proteinExistence type="inferred from homology"/>
<dbReference type="Pfam" id="PF08612">
    <property type="entry name" value="Med20"/>
    <property type="match status" value="1"/>
</dbReference>
<comment type="similarity">
    <text evidence="2 4">Belongs to the Mediator complex subunit 20 family.</text>
</comment>
<accession>A0A6A6ZFH0</accession>
<dbReference type="Proteomes" id="UP000799424">
    <property type="component" value="Unassembled WGS sequence"/>
</dbReference>
<organism evidence="5 6">
    <name type="scientific">Ophiobolus disseminans</name>
    <dbReference type="NCBI Taxonomy" id="1469910"/>
    <lineage>
        <taxon>Eukaryota</taxon>
        <taxon>Fungi</taxon>
        <taxon>Dikarya</taxon>
        <taxon>Ascomycota</taxon>
        <taxon>Pezizomycotina</taxon>
        <taxon>Dothideomycetes</taxon>
        <taxon>Pleosporomycetidae</taxon>
        <taxon>Pleosporales</taxon>
        <taxon>Pleosporineae</taxon>
        <taxon>Phaeosphaeriaceae</taxon>
        <taxon>Ophiobolus</taxon>
    </lineage>
</organism>
<keyword evidence="6" id="KW-1185">Reference proteome</keyword>
<keyword evidence="4" id="KW-0010">Activator</keyword>
<dbReference type="GO" id="GO:0006357">
    <property type="term" value="P:regulation of transcription by RNA polymerase II"/>
    <property type="evidence" value="ECO:0007669"/>
    <property type="project" value="InterPro"/>
</dbReference>
<dbReference type="AlphaFoldDB" id="A0A6A6ZFH0"/>
<evidence type="ECO:0000313" key="6">
    <source>
        <dbReference type="Proteomes" id="UP000799424"/>
    </source>
</evidence>
<dbReference type="OrthoDB" id="1854899at2759"/>